<keyword evidence="2" id="KW-1185">Reference proteome</keyword>
<reference evidence="1" key="2">
    <citation type="submission" date="2022-01" db="EMBL/GenBank/DDBJ databases">
        <authorList>
            <person name="Yamashiro T."/>
            <person name="Shiraishi A."/>
            <person name="Satake H."/>
            <person name="Nakayama K."/>
        </authorList>
    </citation>
    <scope>NUCLEOTIDE SEQUENCE</scope>
</reference>
<organism evidence="1 2">
    <name type="scientific">Tanacetum coccineum</name>
    <dbReference type="NCBI Taxonomy" id="301880"/>
    <lineage>
        <taxon>Eukaryota</taxon>
        <taxon>Viridiplantae</taxon>
        <taxon>Streptophyta</taxon>
        <taxon>Embryophyta</taxon>
        <taxon>Tracheophyta</taxon>
        <taxon>Spermatophyta</taxon>
        <taxon>Magnoliopsida</taxon>
        <taxon>eudicotyledons</taxon>
        <taxon>Gunneridae</taxon>
        <taxon>Pentapetalae</taxon>
        <taxon>asterids</taxon>
        <taxon>campanulids</taxon>
        <taxon>Asterales</taxon>
        <taxon>Asteraceae</taxon>
        <taxon>Asteroideae</taxon>
        <taxon>Anthemideae</taxon>
        <taxon>Anthemidinae</taxon>
        <taxon>Tanacetum</taxon>
    </lineage>
</organism>
<dbReference type="EMBL" id="BQNB010018568">
    <property type="protein sequence ID" value="GJT75838.1"/>
    <property type="molecule type" value="Genomic_DNA"/>
</dbReference>
<protein>
    <submittedName>
        <fullName evidence="1">Uncharacterized protein</fullName>
    </submittedName>
</protein>
<name>A0ABQ5GJH4_9ASTR</name>
<evidence type="ECO:0000313" key="1">
    <source>
        <dbReference type="EMBL" id="GJT75838.1"/>
    </source>
</evidence>
<evidence type="ECO:0000313" key="2">
    <source>
        <dbReference type="Proteomes" id="UP001151760"/>
    </source>
</evidence>
<dbReference type="Proteomes" id="UP001151760">
    <property type="component" value="Unassembled WGS sequence"/>
</dbReference>
<comment type="caution">
    <text evidence="1">The sequence shown here is derived from an EMBL/GenBank/DDBJ whole genome shotgun (WGS) entry which is preliminary data.</text>
</comment>
<gene>
    <name evidence="1" type="ORF">Tco_1042563</name>
</gene>
<accession>A0ABQ5GJH4</accession>
<proteinExistence type="predicted"/>
<sequence>MECQVESLVRSEVLLDYKVGFTFLERPYQEEFKGRILNLIDHREDQIRQLEEDMRKTKDTFMCLADCLIETLKVKIEAQRVHSTKIKKITKFPAHTFTVTPEILKPIMVHRVSMISNIKPTFCKTPHQHLNSNLKMKILHSFKENKLEYKDEDEVEIKMMGTGMD</sequence>
<reference evidence="1" key="1">
    <citation type="journal article" date="2022" name="Int. J. Mol. Sci.">
        <title>Draft Genome of Tanacetum Coccineum: Genomic Comparison of Closely Related Tanacetum-Family Plants.</title>
        <authorList>
            <person name="Yamashiro T."/>
            <person name="Shiraishi A."/>
            <person name="Nakayama K."/>
            <person name="Satake H."/>
        </authorList>
    </citation>
    <scope>NUCLEOTIDE SEQUENCE</scope>
</reference>